<evidence type="ECO:0000256" key="1">
    <source>
        <dbReference type="SAM" id="MobiDB-lite"/>
    </source>
</evidence>
<dbReference type="OrthoDB" id="6147412at2759"/>
<proteinExistence type="predicted"/>
<dbReference type="EMBL" id="CAKXAJ010016603">
    <property type="protein sequence ID" value="CAH2216734.1"/>
    <property type="molecule type" value="Genomic_DNA"/>
</dbReference>
<evidence type="ECO:0000313" key="3">
    <source>
        <dbReference type="Proteomes" id="UP000838756"/>
    </source>
</evidence>
<accession>A0A8S4QUP4</accession>
<protein>
    <submittedName>
        <fullName evidence="2">Jg14138 protein</fullName>
    </submittedName>
</protein>
<feature type="non-terminal residue" evidence="2">
    <location>
        <position position="1"/>
    </location>
</feature>
<name>A0A8S4QUP4_9NEOP</name>
<gene>
    <name evidence="2" type="primary">jg14138</name>
    <name evidence="2" type="ORF">PAEG_LOCUS4699</name>
</gene>
<organism evidence="2 3">
    <name type="scientific">Pararge aegeria aegeria</name>
    <dbReference type="NCBI Taxonomy" id="348720"/>
    <lineage>
        <taxon>Eukaryota</taxon>
        <taxon>Metazoa</taxon>
        <taxon>Ecdysozoa</taxon>
        <taxon>Arthropoda</taxon>
        <taxon>Hexapoda</taxon>
        <taxon>Insecta</taxon>
        <taxon>Pterygota</taxon>
        <taxon>Neoptera</taxon>
        <taxon>Endopterygota</taxon>
        <taxon>Lepidoptera</taxon>
        <taxon>Glossata</taxon>
        <taxon>Ditrysia</taxon>
        <taxon>Papilionoidea</taxon>
        <taxon>Nymphalidae</taxon>
        <taxon>Satyrinae</taxon>
        <taxon>Satyrini</taxon>
        <taxon>Parargina</taxon>
        <taxon>Pararge</taxon>
    </lineage>
</organism>
<reference evidence="2" key="1">
    <citation type="submission" date="2022-03" db="EMBL/GenBank/DDBJ databases">
        <authorList>
            <person name="Lindestad O."/>
        </authorList>
    </citation>
    <scope>NUCLEOTIDE SEQUENCE</scope>
</reference>
<evidence type="ECO:0000313" key="2">
    <source>
        <dbReference type="EMBL" id="CAH2216734.1"/>
    </source>
</evidence>
<keyword evidence="3" id="KW-1185">Reference proteome</keyword>
<feature type="compositionally biased region" description="Basic and acidic residues" evidence="1">
    <location>
        <begin position="49"/>
        <end position="70"/>
    </location>
</feature>
<dbReference type="Proteomes" id="UP000838756">
    <property type="component" value="Unassembled WGS sequence"/>
</dbReference>
<feature type="region of interest" description="Disordered" evidence="1">
    <location>
        <begin position="30"/>
        <end position="70"/>
    </location>
</feature>
<sequence length="70" mass="7742">KPGVSENGRLSVCTVDRKASIVSSMYQDVSPTKKEISPAPSQHSFVEQEMPKISRVESMRHAGEERPGEQ</sequence>
<comment type="caution">
    <text evidence="2">The sequence shown here is derived from an EMBL/GenBank/DDBJ whole genome shotgun (WGS) entry which is preliminary data.</text>
</comment>
<dbReference type="AlphaFoldDB" id="A0A8S4QUP4"/>